<sequence length="451" mass="51224">MSDRDKNEEVPTNLTTSNSKRRKRSSSTSSSSDSSSSSSTSSSSSGRPRNRNKRVHTKKRAQRSKKPKSAKQNRHEDLLEKLLREVSDLRNHVYNTEHREPNIDLDISRELYSDDCNCENSETSNNVVLPDHPQNDFIMQFNTSLKTPTVPKTPGKLLEKLKDLQRFNSADWCDVRFSEVQKNYLSSPGYVELETNDEIRSYDKTPNLAYAEKSYAALTAALLKQQSAFQEGIRGFLSWVRNPENLSVEKIEEKIDTTFSKGDYQKVSNDLIQMVCGHRADVVEQRRESILASVKDPLIKSSLRKIAPSCKDLFDSDPFTAALEKVGGVRKAFWSKTHKPAAQAKPESNRFPAQGQSTSQSGSYYPHNKSKGSQPNFSRNRQSTYRSQYQSSAQEQGTHSSSSKPTNHYARQYNNQSRDGKKNFNPNSKQGARKRQASPSFPERKGKQQRY</sequence>
<feature type="compositionally biased region" description="Basic and acidic residues" evidence="1">
    <location>
        <begin position="442"/>
        <end position="451"/>
    </location>
</feature>
<feature type="compositionally biased region" description="Low complexity" evidence="1">
    <location>
        <begin position="378"/>
        <end position="392"/>
    </location>
</feature>
<feature type="compositionally biased region" description="Basic residues" evidence="1">
    <location>
        <begin position="48"/>
        <end position="72"/>
    </location>
</feature>
<dbReference type="Proteomes" id="UP001549921">
    <property type="component" value="Unassembled WGS sequence"/>
</dbReference>
<dbReference type="EMBL" id="JBEDNZ010000006">
    <property type="protein sequence ID" value="KAL0841536.1"/>
    <property type="molecule type" value="Genomic_DNA"/>
</dbReference>
<accession>A0ABD0TEN5</accession>
<proteinExistence type="predicted"/>
<name>A0ABD0TEN5_LOXSC</name>
<feature type="compositionally biased region" description="Low complexity" evidence="1">
    <location>
        <begin position="354"/>
        <end position="363"/>
    </location>
</feature>
<evidence type="ECO:0000256" key="1">
    <source>
        <dbReference type="SAM" id="MobiDB-lite"/>
    </source>
</evidence>
<feature type="region of interest" description="Disordered" evidence="1">
    <location>
        <begin position="1"/>
        <end position="76"/>
    </location>
</feature>
<protein>
    <submittedName>
        <fullName evidence="2">Uncharacterized protein</fullName>
    </submittedName>
</protein>
<gene>
    <name evidence="2" type="ORF">ABMA28_015206</name>
</gene>
<feature type="compositionally biased region" description="Low complexity" evidence="1">
    <location>
        <begin position="26"/>
        <end position="47"/>
    </location>
</feature>
<evidence type="ECO:0000313" key="3">
    <source>
        <dbReference type="Proteomes" id="UP001549921"/>
    </source>
</evidence>
<evidence type="ECO:0000313" key="2">
    <source>
        <dbReference type="EMBL" id="KAL0841536.1"/>
    </source>
</evidence>
<reference evidence="2 3" key="1">
    <citation type="submission" date="2024-06" db="EMBL/GenBank/DDBJ databases">
        <title>A chromosome-level genome assembly of beet webworm, Loxostege sticticalis.</title>
        <authorList>
            <person name="Zhang Y."/>
        </authorList>
    </citation>
    <scope>NUCLEOTIDE SEQUENCE [LARGE SCALE GENOMIC DNA]</scope>
    <source>
        <strain evidence="2">AQ028</strain>
        <tissue evidence="2">Male pupae</tissue>
    </source>
</reference>
<dbReference type="AlphaFoldDB" id="A0ABD0TEN5"/>
<feature type="region of interest" description="Disordered" evidence="1">
    <location>
        <begin position="337"/>
        <end position="451"/>
    </location>
</feature>
<comment type="caution">
    <text evidence="2">The sequence shown here is derived from an EMBL/GenBank/DDBJ whole genome shotgun (WGS) entry which is preliminary data.</text>
</comment>
<feature type="compositionally biased region" description="Polar residues" evidence="1">
    <location>
        <begin position="393"/>
        <end position="406"/>
    </location>
</feature>
<organism evidence="2 3">
    <name type="scientific">Loxostege sticticalis</name>
    <name type="common">Beet webworm moth</name>
    <dbReference type="NCBI Taxonomy" id="481309"/>
    <lineage>
        <taxon>Eukaryota</taxon>
        <taxon>Metazoa</taxon>
        <taxon>Ecdysozoa</taxon>
        <taxon>Arthropoda</taxon>
        <taxon>Hexapoda</taxon>
        <taxon>Insecta</taxon>
        <taxon>Pterygota</taxon>
        <taxon>Neoptera</taxon>
        <taxon>Endopterygota</taxon>
        <taxon>Lepidoptera</taxon>
        <taxon>Glossata</taxon>
        <taxon>Ditrysia</taxon>
        <taxon>Pyraloidea</taxon>
        <taxon>Crambidae</taxon>
        <taxon>Pyraustinae</taxon>
        <taxon>Loxostege</taxon>
    </lineage>
</organism>